<comment type="subcellular location">
    <subcellularLocation>
        <location evidence="1">Membrane</location>
    </subcellularLocation>
</comment>
<evidence type="ECO:0000256" key="2">
    <source>
        <dbReference type="ARBA" id="ARBA00022448"/>
    </source>
</evidence>
<dbReference type="OrthoDB" id="384699at2"/>
<dbReference type="RefSeq" id="WP_030004637.1">
    <property type="nucleotide sequence ID" value="NC_022549.1"/>
</dbReference>
<evidence type="ECO:0000256" key="5">
    <source>
        <dbReference type="ARBA" id="ARBA00023136"/>
    </source>
</evidence>
<proteinExistence type="predicted"/>
<keyword evidence="4" id="KW-0406">Ion transport</keyword>
<dbReference type="KEGG" id="abra:BN85307530"/>
<dbReference type="NCBIfam" id="TIGR01145">
    <property type="entry name" value="ATP_synt_delta"/>
    <property type="match status" value="1"/>
</dbReference>
<dbReference type="InterPro" id="IPR026015">
    <property type="entry name" value="ATP_synth_OSCP/delta_N_sf"/>
</dbReference>
<dbReference type="AlphaFoldDB" id="U4KSZ0"/>
<dbReference type="PRINTS" id="PR00125">
    <property type="entry name" value="ATPASEDELTA"/>
</dbReference>
<dbReference type="Pfam" id="PF00213">
    <property type="entry name" value="OSCP"/>
    <property type="match status" value="1"/>
</dbReference>
<evidence type="ECO:0000256" key="1">
    <source>
        <dbReference type="ARBA" id="ARBA00004370"/>
    </source>
</evidence>
<keyword evidence="8" id="KW-1185">Reference proteome</keyword>
<keyword evidence="3" id="KW-0375">Hydrogen ion transport</keyword>
<keyword evidence="6" id="KW-0066">ATP synthesis</keyword>
<sequence>MKRDKYLKALLEIAKEKNKLDLFIIEFEALKQLLDQNSDWLKMISLPSIATSKKEEMIKSIGFDEDFSSFLIRLVLDGLIESYNQLFIEWMIMARRSQKVAYVGLYSAKTLTEAQKTVLERLVKPYLGGLTVEFYTVIDENLISGVKVIYQSQSLDGSLAYELKELESLI</sequence>
<accession>U4KSZ0</accession>
<keyword evidence="2" id="KW-0813">Transport</keyword>
<evidence type="ECO:0000313" key="7">
    <source>
        <dbReference type="EMBL" id="CCV65774.1"/>
    </source>
</evidence>
<protein>
    <submittedName>
        <fullName evidence="7">ATP synthase subunit delta (ATP synthase F(1) sector subunit delta)</fullName>
    </submittedName>
</protein>
<dbReference type="Proteomes" id="UP000032737">
    <property type="component" value="Chromosome"/>
</dbReference>
<gene>
    <name evidence="7" type="primary">atpH</name>
    <name evidence="7" type="ORF">BN85307530</name>
</gene>
<keyword evidence="5" id="KW-0472">Membrane</keyword>
<dbReference type="PANTHER" id="PTHR11910">
    <property type="entry name" value="ATP SYNTHASE DELTA CHAIN"/>
    <property type="match status" value="1"/>
</dbReference>
<dbReference type="Gene3D" id="1.10.520.20">
    <property type="entry name" value="N-terminal domain of the delta subunit of the F1F0-ATP synthase"/>
    <property type="match status" value="1"/>
</dbReference>
<evidence type="ECO:0000313" key="8">
    <source>
        <dbReference type="Proteomes" id="UP000032737"/>
    </source>
</evidence>
<dbReference type="SUPFAM" id="SSF47928">
    <property type="entry name" value="N-terminal domain of the delta subunit of the F1F0-ATP synthase"/>
    <property type="match status" value="1"/>
</dbReference>
<dbReference type="InterPro" id="IPR000711">
    <property type="entry name" value="ATPase_OSCP/dsu"/>
</dbReference>
<dbReference type="GO" id="GO:0016020">
    <property type="term" value="C:membrane"/>
    <property type="evidence" value="ECO:0007669"/>
    <property type="project" value="UniProtKB-SubCell"/>
</dbReference>
<evidence type="ECO:0000256" key="3">
    <source>
        <dbReference type="ARBA" id="ARBA00022781"/>
    </source>
</evidence>
<evidence type="ECO:0000256" key="6">
    <source>
        <dbReference type="ARBA" id="ARBA00023310"/>
    </source>
</evidence>
<name>U4KSZ0_9MOLU</name>
<organism evidence="7 8">
    <name type="scientific">Acholeplasma brassicae</name>
    <dbReference type="NCBI Taxonomy" id="61635"/>
    <lineage>
        <taxon>Bacteria</taxon>
        <taxon>Bacillati</taxon>
        <taxon>Mycoplasmatota</taxon>
        <taxon>Mollicutes</taxon>
        <taxon>Acholeplasmatales</taxon>
        <taxon>Acholeplasmataceae</taxon>
        <taxon>Acholeplasma</taxon>
    </lineage>
</organism>
<dbReference type="GO" id="GO:0046933">
    <property type="term" value="F:proton-transporting ATP synthase activity, rotational mechanism"/>
    <property type="evidence" value="ECO:0007669"/>
    <property type="project" value="InterPro"/>
</dbReference>
<reference evidence="7 8" key="1">
    <citation type="journal article" date="2013" name="J. Mol. Microbiol. Biotechnol.">
        <title>Analysis of the Complete Genomes of Acholeplasma brassicae , A. palmae and A. laidlawii and Their Comparison to the Obligate Parasites from ' Candidatus Phytoplasma'.</title>
        <authorList>
            <person name="Kube M."/>
            <person name="Siewert C."/>
            <person name="Migdoll A.M."/>
            <person name="Duduk B."/>
            <person name="Holz S."/>
            <person name="Rabus R."/>
            <person name="Seemuller E."/>
            <person name="Mitrovic J."/>
            <person name="Muller I."/>
            <person name="Buttner C."/>
            <person name="Reinhardt R."/>
        </authorList>
    </citation>
    <scope>NUCLEOTIDE SEQUENCE [LARGE SCALE GENOMIC DNA]</scope>
    <source>
        <strain evidence="8">0502</strain>
    </source>
</reference>
<dbReference type="EMBL" id="FO681348">
    <property type="protein sequence ID" value="CCV65774.1"/>
    <property type="molecule type" value="Genomic_DNA"/>
</dbReference>
<dbReference type="HOGENOM" id="CLU_085114_1_3_14"/>
<dbReference type="STRING" id="61635.BN85307530"/>
<evidence type="ECO:0000256" key="4">
    <source>
        <dbReference type="ARBA" id="ARBA00023065"/>
    </source>
</evidence>